<dbReference type="Pfam" id="PF15927">
    <property type="entry name" value="Casc1_N"/>
    <property type="match status" value="1"/>
</dbReference>
<protein>
    <recommendedName>
        <fullName evidence="7">CASC1 C-terminal domain-containing protein</fullName>
    </recommendedName>
</protein>
<dbReference type="Proteomes" id="UP000069940">
    <property type="component" value="Unassembled WGS sequence"/>
</dbReference>
<evidence type="ECO:0000256" key="2">
    <source>
        <dbReference type="SAM" id="MobiDB-lite"/>
    </source>
</evidence>
<dbReference type="EnsemblMetazoa" id="AALFPA23_023698.R35301">
    <property type="protein sequence ID" value="AALFPA23_023698.P35301"/>
    <property type="gene ID" value="AALFPA23_023698"/>
</dbReference>
<dbReference type="InterPro" id="IPR031826">
    <property type="entry name" value="IC97/Casc1_N"/>
</dbReference>
<reference evidence="5" key="2">
    <citation type="submission" date="2025-05" db="UniProtKB">
        <authorList>
            <consortium name="EnsemblMetazoa"/>
        </authorList>
    </citation>
    <scope>IDENTIFICATION</scope>
    <source>
        <strain evidence="5">Foshan</strain>
    </source>
</reference>
<comment type="similarity">
    <text evidence="1">Belongs to the DNAI7 family.</text>
</comment>
<dbReference type="RefSeq" id="XP_062715068.1">
    <property type="nucleotide sequence ID" value="XM_062859084.1"/>
</dbReference>
<organism evidence="5 6">
    <name type="scientific">Aedes albopictus</name>
    <name type="common">Asian tiger mosquito</name>
    <name type="synonym">Stegomyia albopicta</name>
    <dbReference type="NCBI Taxonomy" id="7160"/>
    <lineage>
        <taxon>Eukaryota</taxon>
        <taxon>Metazoa</taxon>
        <taxon>Ecdysozoa</taxon>
        <taxon>Arthropoda</taxon>
        <taxon>Hexapoda</taxon>
        <taxon>Insecta</taxon>
        <taxon>Pterygota</taxon>
        <taxon>Neoptera</taxon>
        <taxon>Endopterygota</taxon>
        <taxon>Diptera</taxon>
        <taxon>Nematocera</taxon>
        <taxon>Culicoidea</taxon>
        <taxon>Culicidae</taxon>
        <taxon>Culicinae</taxon>
        <taxon>Aedini</taxon>
        <taxon>Aedes</taxon>
        <taxon>Stegomyia</taxon>
    </lineage>
</organism>
<accession>A0ABM2A201</accession>
<evidence type="ECO:0000256" key="1">
    <source>
        <dbReference type="ARBA" id="ARBA00024332"/>
    </source>
</evidence>
<feature type="domain" description="IC97/Casc1 N-terminal" evidence="4">
    <location>
        <begin position="23"/>
        <end position="206"/>
    </location>
</feature>
<feature type="domain" description="CASC1 C-terminal" evidence="3">
    <location>
        <begin position="866"/>
        <end position="1076"/>
    </location>
</feature>
<evidence type="ECO:0000313" key="6">
    <source>
        <dbReference type="Proteomes" id="UP000069940"/>
    </source>
</evidence>
<keyword evidence="6" id="KW-1185">Reference proteome</keyword>
<dbReference type="Pfam" id="PF12366">
    <property type="entry name" value="Casc1_C"/>
    <property type="match status" value="1"/>
</dbReference>
<proteinExistence type="inferred from homology"/>
<evidence type="ECO:0000259" key="3">
    <source>
        <dbReference type="Pfam" id="PF12366"/>
    </source>
</evidence>
<dbReference type="InterPro" id="IPR023247">
    <property type="entry name" value="IC97/Dnai7-like"/>
</dbReference>
<dbReference type="PANTHER" id="PTHR20929">
    <property type="entry name" value="LUNG ADENOMA SUSCEPTIBILITY 1-RELATED"/>
    <property type="match status" value="1"/>
</dbReference>
<evidence type="ECO:0000313" key="5">
    <source>
        <dbReference type="EnsemblMetazoa" id="AALFPA23_023698.P35301"/>
    </source>
</evidence>
<feature type="compositionally biased region" description="Polar residues" evidence="2">
    <location>
        <begin position="797"/>
        <end position="819"/>
    </location>
</feature>
<reference evidence="6" key="1">
    <citation type="journal article" date="2015" name="Proc. Natl. Acad. Sci. U.S.A.">
        <title>Genome sequence of the Asian Tiger mosquito, Aedes albopictus, reveals insights into its biology, genetics, and evolution.</title>
        <authorList>
            <person name="Chen X.G."/>
            <person name="Jiang X."/>
            <person name="Gu J."/>
            <person name="Xu M."/>
            <person name="Wu Y."/>
            <person name="Deng Y."/>
            <person name="Zhang C."/>
            <person name="Bonizzoni M."/>
            <person name="Dermauw W."/>
            <person name="Vontas J."/>
            <person name="Armbruster P."/>
            <person name="Huang X."/>
            <person name="Yang Y."/>
            <person name="Zhang H."/>
            <person name="He W."/>
            <person name="Peng H."/>
            <person name="Liu Y."/>
            <person name="Wu K."/>
            <person name="Chen J."/>
            <person name="Lirakis M."/>
            <person name="Topalis P."/>
            <person name="Van Leeuwen T."/>
            <person name="Hall A.B."/>
            <person name="Jiang X."/>
            <person name="Thorpe C."/>
            <person name="Mueller R.L."/>
            <person name="Sun C."/>
            <person name="Waterhouse R.M."/>
            <person name="Yan G."/>
            <person name="Tu Z.J."/>
            <person name="Fang X."/>
            <person name="James A.A."/>
        </authorList>
    </citation>
    <scope>NUCLEOTIDE SEQUENCE [LARGE SCALE GENOMIC DNA]</scope>
    <source>
        <strain evidence="6">Foshan</strain>
    </source>
</reference>
<feature type="compositionally biased region" description="Basic residues" evidence="2">
    <location>
        <begin position="822"/>
        <end position="832"/>
    </location>
</feature>
<dbReference type="PANTHER" id="PTHR20929:SF11">
    <property type="entry name" value="DYNEIN AXONEMAL INTERMEDIATE CHAIN 7"/>
    <property type="match status" value="1"/>
</dbReference>
<dbReference type="InterPro" id="IPR022110">
    <property type="entry name" value="CASC1_C"/>
</dbReference>
<sequence length="1126" mass="130536">MAKKTAKKKKAPKISPEEQLAILQQEAETKWQAEQVALQEKNNVELKEYNQRRVILVDTNKFFRKLEKTAADTYRKLTKSQNWEHYLSCKKTPDPANAAQLRDFLYQWSYELEQQRKNYTSWTLNVNERSILTQDDTVPNKTWQCLCDENKDAVGSSYLPGIRNALHILALIEDSALKSFSQKEVVKVRDEIRAQIAQVLDEITMRVGGNIWRDMIPMDPIKAEFMFTSDIINFYLWSFQHVPLPPEYNYLVKVIEMRSLSITFQKPPSFDLKDCSMRGMWTQFDHFSDLDPSFRCPISETIPDLIASQEMEWADRNLLKAQKLQEMKSSRNRYEEEKRKKELEELEAAKAGTSKKESNKPTGKKTAKKKKKKSKDKTDIKPLEAPPPVVTEQTTVDIDELYVLQEQQHYEQKMEHIGPKSLNIGNEYINLRQYTINGGVFAIHRFDKLPQPSELRGDFIYSSLPEDLKLTEKKFTCEGDTDLMVFKVTLPGQYFWWHSPVVCRWEIWEESDEFLSLNEELQKFHLNYDKIMEEKSKQLFSAPKLSKQTMKPTIISDFSITDIPMEVKIHFLIKDHVLPRIPQRFEFHAEMHKQFTIIQSLFMREQRLKIEEKLNDLLNLTFQKMKASGQSLDEQKEALRVPSISDIPEGKESMASLDGSLVSSEVQTPMTSMLEELVEAQYAPAYLFPPCRKIPFLIIAEKQQSELSDLDLDDMMQDILESVISDDDFSSESVYKLFSTFIKFLDRLRELEQPVFPEPVESEEPEADPHVTPAAKPRTVSRESTHRHPSWTDLRSGRTSRMISSFSMPGAQRPQSRNSVKLARKKRKRRKSTILQSASDASTDEEREPKAADPIELKKLAHPAGRWTTRGIHKQEYDSASRTVTIWTDKLGTFGFAMERYYNLPFKGWNMRRIGKLSDLTTSLTLDCVGLQLIINITKTGYTVRFQSSIQDITPSSQELSLDELVKYLTNINLNVFPDVDAPFYVTGMTTPKHESMEIHSLKCMAAFCLTHNFTNCFWNKYAPFREALFQSRQVIEGCPEQQFEIVMVNPLKVAVVTVEEACSPLDEVILAYHPTPENQSYYPDVYSLLKGNLEEPSRKLFLKTPPMLQWNVAQILQKLRLFSYS</sequence>
<feature type="compositionally biased region" description="Basic residues" evidence="2">
    <location>
        <begin position="362"/>
        <end position="375"/>
    </location>
</feature>
<evidence type="ECO:0000259" key="4">
    <source>
        <dbReference type="Pfam" id="PF15927"/>
    </source>
</evidence>
<name>A0ABM2A201_AEDAL</name>
<feature type="region of interest" description="Disordered" evidence="2">
    <location>
        <begin position="345"/>
        <end position="391"/>
    </location>
</feature>
<evidence type="ECO:0008006" key="7">
    <source>
        <dbReference type="Google" id="ProtNLM"/>
    </source>
</evidence>
<dbReference type="GeneID" id="109406116"/>
<feature type="region of interest" description="Disordered" evidence="2">
    <location>
        <begin position="758"/>
        <end position="851"/>
    </location>
</feature>